<name>I0IF07_PHYMF</name>
<dbReference type="KEGG" id="phm:PSMK_16860"/>
<gene>
    <name evidence="2" type="ordered locus">PSMK_16860</name>
</gene>
<proteinExistence type="predicted"/>
<dbReference type="Proteomes" id="UP000007881">
    <property type="component" value="Chromosome"/>
</dbReference>
<feature type="region of interest" description="Disordered" evidence="1">
    <location>
        <begin position="16"/>
        <end position="55"/>
    </location>
</feature>
<evidence type="ECO:0000313" key="3">
    <source>
        <dbReference type="Proteomes" id="UP000007881"/>
    </source>
</evidence>
<evidence type="ECO:0000256" key="1">
    <source>
        <dbReference type="SAM" id="MobiDB-lite"/>
    </source>
</evidence>
<feature type="compositionally biased region" description="Basic and acidic residues" evidence="1">
    <location>
        <begin position="41"/>
        <end position="55"/>
    </location>
</feature>
<keyword evidence="3" id="KW-1185">Reference proteome</keyword>
<accession>I0IF07</accession>
<dbReference type="HOGENOM" id="CLU_3028328_0_0_0"/>
<evidence type="ECO:0000313" key="2">
    <source>
        <dbReference type="EMBL" id="BAM03845.1"/>
    </source>
</evidence>
<sequence>MHTRWPLRHHHRLRVGRPRLGETLSRLAATRPTHPVPFTRSEPRPRPQEEPFRAD</sequence>
<organism evidence="2 3">
    <name type="scientific">Phycisphaera mikurensis (strain NBRC 102666 / KCTC 22515 / FYK2301M01)</name>
    <dbReference type="NCBI Taxonomy" id="1142394"/>
    <lineage>
        <taxon>Bacteria</taxon>
        <taxon>Pseudomonadati</taxon>
        <taxon>Planctomycetota</taxon>
        <taxon>Phycisphaerae</taxon>
        <taxon>Phycisphaerales</taxon>
        <taxon>Phycisphaeraceae</taxon>
        <taxon>Phycisphaera</taxon>
    </lineage>
</organism>
<reference evidence="2 3" key="1">
    <citation type="submission" date="2012-02" db="EMBL/GenBank/DDBJ databases">
        <title>Complete genome sequence of Phycisphaera mikurensis NBRC 102666.</title>
        <authorList>
            <person name="Ankai A."/>
            <person name="Hosoyama A."/>
            <person name="Terui Y."/>
            <person name="Sekine M."/>
            <person name="Fukai R."/>
            <person name="Kato Y."/>
            <person name="Nakamura S."/>
            <person name="Yamada-Narita S."/>
            <person name="Kawakoshi A."/>
            <person name="Fukunaga Y."/>
            <person name="Yamazaki S."/>
            <person name="Fujita N."/>
        </authorList>
    </citation>
    <scope>NUCLEOTIDE SEQUENCE [LARGE SCALE GENOMIC DNA]</scope>
    <source>
        <strain evidence="3">NBRC 102666 / KCTC 22515 / FYK2301M01</strain>
    </source>
</reference>
<protein>
    <submittedName>
        <fullName evidence="2">Uncharacterized protein</fullName>
    </submittedName>
</protein>
<dbReference type="AlphaFoldDB" id="I0IF07"/>
<dbReference type="EMBL" id="AP012338">
    <property type="protein sequence ID" value="BAM03845.1"/>
    <property type="molecule type" value="Genomic_DNA"/>
</dbReference>